<dbReference type="Proteomes" id="UP001141259">
    <property type="component" value="Unassembled WGS sequence"/>
</dbReference>
<keyword evidence="3" id="KW-0597">Phosphoprotein</keyword>
<keyword evidence="9" id="KW-0812">Transmembrane</keyword>
<dbReference type="AlphaFoldDB" id="A0A9X3A6V3"/>
<protein>
    <recommendedName>
        <fullName evidence="2">histidine kinase</fullName>
        <ecNumber evidence="2">2.7.13.3</ecNumber>
    </recommendedName>
</protein>
<evidence type="ECO:0000256" key="3">
    <source>
        <dbReference type="ARBA" id="ARBA00022553"/>
    </source>
</evidence>
<feature type="domain" description="Histidine kinase/HSP90-like ATPase" evidence="10">
    <location>
        <begin position="229"/>
        <end position="315"/>
    </location>
</feature>
<name>A0A9X3A6V3_9PSEU</name>
<dbReference type="PANTHER" id="PTHR24421">
    <property type="entry name" value="NITRATE/NITRITE SENSOR PROTEIN NARX-RELATED"/>
    <property type="match status" value="1"/>
</dbReference>
<dbReference type="EMBL" id="JANYMP010000037">
    <property type="protein sequence ID" value="MCS7483763.1"/>
    <property type="molecule type" value="Genomic_DNA"/>
</dbReference>
<keyword evidence="5" id="KW-0547">Nucleotide-binding</keyword>
<feature type="transmembrane region" description="Helical" evidence="9">
    <location>
        <begin position="54"/>
        <end position="72"/>
    </location>
</feature>
<accession>A0A9X3A6V3</accession>
<dbReference type="Gene3D" id="3.30.565.10">
    <property type="entry name" value="Histidine kinase-like ATPase, C-terminal domain"/>
    <property type="match status" value="1"/>
</dbReference>
<keyword evidence="13" id="KW-1185">Reference proteome</keyword>
<evidence type="ECO:0000259" key="11">
    <source>
        <dbReference type="Pfam" id="PF07730"/>
    </source>
</evidence>
<dbReference type="GO" id="GO:0000155">
    <property type="term" value="F:phosphorelay sensor kinase activity"/>
    <property type="evidence" value="ECO:0007669"/>
    <property type="project" value="InterPro"/>
</dbReference>
<comment type="caution">
    <text evidence="12">The sequence shown here is derived from an EMBL/GenBank/DDBJ whole genome shotgun (WGS) entry which is preliminary data.</text>
</comment>
<comment type="catalytic activity">
    <reaction evidence="1">
        <text>ATP + protein L-histidine = ADP + protein N-phospho-L-histidine.</text>
        <dbReference type="EC" id="2.7.13.3"/>
    </reaction>
</comment>
<keyword evidence="9" id="KW-0472">Membrane</keyword>
<reference evidence="12" key="1">
    <citation type="submission" date="2022-08" db="EMBL/GenBank/DDBJ databases">
        <authorList>
            <person name="Tistechok S."/>
            <person name="Samborskyy M."/>
            <person name="Roman I."/>
        </authorList>
    </citation>
    <scope>NUCLEOTIDE SEQUENCE</scope>
    <source>
        <strain evidence="12">DSM 103496</strain>
    </source>
</reference>
<feature type="transmembrane region" description="Helical" evidence="9">
    <location>
        <begin position="78"/>
        <end position="98"/>
    </location>
</feature>
<evidence type="ECO:0000256" key="8">
    <source>
        <dbReference type="ARBA" id="ARBA00023012"/>
    </source>
</evidence>
<evidence type="ECO:0000256" key="7">
    <source>
        <dbReference type="ARBA" id="ARBA00022840"/>
    </source>
</evidence>
<dbReference type="SUPFAM" id="SSF55874">
    <property type="entry name" value="ATPase domain of HSP90 chaperone/DNA topoisomerase II/histidine kinase"/>
    <property type="match status" value="1"/>
</dbReference>
<dbReference type="Gene3D" id="1.20.5.1930">
    <property type="match status" value="1"/>
</dbReference>
<evidence type="ECO:0000313" key="12">
    <source>
        <dbReference type="EMBL" id="MCS7483763.1"/>
    </source>
</evidence>
<dbReference type="Pfam" id="PF02518">
    <property type="entry name" value="HATPase_c"/>
    <property type="match status" value="1"/>
</dbReference>
<dbReference type="InterPro" id="IPR003594">
    <property type="entry name" value="HATPase_dom"/>
</dbReference>
<dbReference type="GO" id="GO:0016020">
    <property type="term" value="C:membrane"/>
    <property type="evidence" value="ECO:0007669"/>
    <property type="project" value="InterPro"/>
</dbReference>
<evidence type="ECO:0000256" key="2">
    <source>
        <dbReference type="ARBA" id="ARBA00012438"/>
    </source>
</evidence>
<dbReference type="InterPro" id="IPR036890">
    <property type="entry name" value="HATPase_C_sf"/>
</dbReference>
<dbReference type="GO" id="GO:0005524">
    <property type="term" value="F:ATP binding"/>
    <property type="evidence" value="ECO:0007669"/>
    <property type="project" value="UniProtKB-KW"/>
</dbReference>
<sequence length="444" mass="47359">MGVRRADLVWTPVLALSAGLSLSAVLMFDGGGGLVVPMAVLGYPAGRRMTSVPLALWVFGAVLSTGLALTFQRSPDPFAVWLSVLFVELSASVLPWSVGRYRRLRAEQDEGERAGVAEQARLRERERIAQDVHDSIGHELALIALHGGALELAADLTDEQKRAAGEVRAGAVRATHRLHDIVQVFGSAASLRPVDESVDDLVRRASAAGLRVRLRYDGPAPAWSPMTRQAAHRVVQESLTNAARHAPGAPVTVTVARRDGGTRVEVVNGPSARSDGGTGTGQGLIGLDERVRLTGGRLTAGPRPDGGWAVTALLDDGTEPWRDTRSPSFDLRGRRWFAALPLGIGLALVVALAVIQALSVSRTGLADDRYEDLRSGLSRADVERLLPPHDLGPAPRVIAAPPRPEGASCVYYLAGDGLLDLGPDVYQLCFVDDVLVAKNRLERS</sequence>
<evidence type="ECO:0000256" key="1">
    <source>
        <dbReference type="ARBA" id="ARBA00000085"/>
    </source>
</evidence>
<dbReference type="InterPro" id="IPR011712">
    <property type="entry name" value="Sig_transdc_His_kin_sub3_dim/P"/>
</dbReference>
<proteinExistence type="predicted"/>
<dbReference type="RefSeq" id="WP_259629217.1">
    <property type="nucleotide sequence ID" value="NZ_JANYMP010000037.1"/>
</dbReference>
<gene>
    <name evidence="12" type="ORF">NZH93_43580</name>
</gene>
<evidence type="ECO:0000256" key="4">
    <source>
        <dbReference type="ARBA" id="ARBA00022679"/>
    </source>
</evidence>
<dbReference type="Pfam" id="PF07730">
    <property type="entry name" value="HisKA_3"/>
    <property type="match status" value="1"/>
</dbReference>
<keyword evidence="4" id="KW-0808">Transferase</keyword>
<keyword evidence="9" id="KW-1133">Transmembrane helix</keyword>
<dbReference type="GO" id="GO:0046983">
    <property type="term" value="F:protein dimerization activity"/>
    <property type="evidence" value="ECO:0007669"/>
    <property type="project" value="InterPro"/>
</dbReference>
<feature type="domain" description="Signal transduction histidine kinase subgroup 3 dimerisation and phosphoacceptor" evidence="11">
    <location>
        <begin position="124"/>
        <end position="185"/>
    </location>
</feature>
<evidence type="ECO:0000256" key="5">
    <source>
        <dbReference type="ARBA" id="ARBA00022741"/>
    </source>
</evidence>
<dbReference type="CDD" id="cd16917">
    <property type="entry name" value="HATPase_UhpB-NarQ-NarX-like"/>
    <property type="match status" value="1"/>
</dbReference>
<keyword evidence="6 12" id="KW-0418">Kinase</keyword>
<keyword evidence="7" id="KW-0067">ATP-binding</keyword>
<feature type="transmembrane region" description="Helical" evidence="9">
    <location>
        <begin position="20"/>
        <end position="42"/>
    </location>
</feature>
<keyword evidence="8" id="KW-0902">Two-component regulatory system</keyword>
<dbReference type="EC" id="2.7.13.3" evidence="2"/>
<evidence type="ECO:0000256" key="6">
    <source>
        <dbReference type="ARBA" id="ARBA00022777"/>
    </source>
</evidence>
<dbReference type="InterPro" id="IPR050482">
    <property type="entry name" value="Sensor_HK_TwoCompSys"/>
</dbReference>
<feature type="transmembrane region" description="Helical" evidence="9">
    <location>
        <begin position="336"/>
        <end position="358"/>
    </location>
</feature>
<evidence type="ECO:0000259" key="10">
    <source>
        <dbReference type="Pfam" id="PF02518"/>
    </source>
</evidence>
<evidence type="ECO:0000256" key="9">
    <source>
        <dbReference type="SAM" id="Phobius"/>
    </source>
</evidence>
<dbReference type="PANTHER" id="PTHR24421:SF10">
    <property type="entry name" value="NITRATE_NITRITE SENSOR PROTEIN NARQ"/>
    <property type="match status" value="1"/>
</dbReference>
<organism evidence="12 13">
    <name type="scientific">Umezawaea endophytica</name>
    <dbReference type="NCBI Taxonomy" id="1654476"/>
    <lineage>
        <taxon>Bacteria</taxon>
        <taxon>Bacillati</taxon>
        <taxon>Actinomycetota</taxon>
        <taxon>Actinomycetes</taxon>
        <taxon>Pseudonocardiales</taxon>
        <taxon>Pseudonocardiaceae</taxon>
        <taxon>Umezawaea</taxon>
    </lineage>
</organism>
<evidence type="ECO:0000313" key="13">
    <source>
        <dbReference type="Proteomes" id="UP001141259"/>
    </source>
</evidence>